<sequence length="267" mass="29374">MFKKMCLSLALMCGVAVADVGPINPEFKSLLRNDGVMEKNTLKLKTIFNGDSEQYIETTGEVVATGVLVSSPNSTYFYPDSNLKNVFFDRKQVFQCVSEKAMSACLAMKPSKNEGIKVSNDVVAKTFGGKIYGEQAVRVKAHMSQNGSTMKSVFALTPPKKSYSAYPMKGAVTKEFGYASKDDYVNIRQAPKGTIAGQMLKADMQKPKALKGILIGASCYEDEDPDGTYVLCNDVNGWYEVFYFPPGIRHGKDAIHGYIHKSQIKGY</sequence>
<reference evidence="1 2" key="1">
    <citation type="journal article" date="2014" name="Genome Announc.">
        <title>Draft genome sequences of eight enterohepatic helicobacter species isolated from both laboratory and wild rodents.</title>
        <authorList>
            <person name="Sheh A."/>
            <person name="Shen Z."/>
            <person name="Fox J.G."/>
        </authorList>
    </citation>
    <scope>NUCLEOTIDE SEQUENCE [LARGE SCALE GENOMIC DNA]</scope>
    <source>
        <strain evidence="1 2">ATCC 49320</strain>
    </source>
</reference>
<name>A0A4U8UBN4_9HELI</name>
<dbReference type="Proteomes" id="UP000029857">
    <property type="component" value="Unassembled WGS sequence"/>
</dbReference>
<dbReference type="EMBL" id="JRPJ02000007">
    <property type="protein sequence ID" value="TLE11313.1"/>
    <property type="molecule type" value="Genomic_DNA"/>
</dbReference>
<evidence type="ECO:0000313" key="1">
    <source>
        <dbReference type="EMBL" id="TLE11313.1"/>
    </source>
</evidence>
<dbReference type="AlphaFoldDB" id="A0A4U8UBN4"/>
<dbReference type="RefSeq" id="WP_138154553.1">
    <property type="nucleotide sequence ID" value="NZ_CAMCCI010000068.1"/>
</dbReference>
<comment type="caution">
    <text evidence="1">The sequence shown here is derived from an EMBL/GenBank/DDBJ whole genome shotgun (WGS) entry which is preliminary data.</text>
</comment>
<evidence type="ECO:0000313" key="2">
    <source>
        <dbReference type="Proteomes" id="UP000029857"/>
    </source>
</evidence>
<protein>
    <submittedName>
        <fullName evidence="1">Uncharacterized protein</fullName>
    </submittedName>
</protein>
<gene>
    <name evidence="1" type="ORF">LS79_003365</name>
</gene>
<proteinExistence type="predicted"/>
<accession>A0A4U8UBN4</accession>
<organism evidence="1 2">
    <name type="scientific">Helicobacter bilis</name>
    <dbReference type="NCBI Taxonomy" id="37372"/>
    <lineage>
        <taxon>Bacteria</taxon>
        <taxon>Pseudomonadati</taxon>
        <taxon>Campylobacterota</taxon>
        <taxon>Epsilonproteobacteria</taxon>
        <taxon>Campylobacterales</taxon>
        <taxon>Helicobacteraceae</taxon>
        <taxon>Helicobacter</taxon>
    </lineage>
</organism>